<dbReference type="Gene3D" id="2.40.170.20">
    <property type="entry name" value="TonB-dependent receptor, beta-barrel domain"/>
    <property type="match status" value="2"/>
</dbReference>
<feature type="binding site" evidence="15">
    <location>
        <position position="2112"/>
    </location>
    <ligand>
        <name>substrate</name>
    </ligand>
</feature>
<dbReference type="InterPro" id="IPR013783">
    <property type="entry name" value="Ig-like_fold"/>
</dbReference>
<evidence type="ECO:0000256" key="2">
    <source>
        <dbReference type="ARBA" id="ARBA00001962"/>
    </source>
</evidence>
<dbReference type="Pfam" id="PF01120">
    <property type="entry name" value="Alpha_L_fucos"/>
    <property type="match status" value="1"/>
</dbReference>
<dbReference type="Pfam" id="PF14310">
    <property type="entry name" value="Fn3-like"/>
    <property type="match status" value="1"/>
</dbReference>
<dbReference type="GO" id="GO:0004560">
    <property type="term" value="F:alpha-L-fucosidase activity"/>
    <property type="evidence" value="ECO:0007669"/>
    <property type="project" value="InterPro"/>
</dbReference>
<evidence type="ECO:0000256" key="3">
    <source>
        <dbReference type="ARBA" id="ARBA00004442"/>
    </source>
</evidence>
<evidence type="ECO:0000256" key="15">
    <source>
        <dbReference type="PIRSR" id="PIRSR617736-2"/>
    </source>
</evidence>
<dbReference type="Pfam" id="PF05089">
    <property type="entry name" value="NAGLU"/>
    <property type="match status" value="1"/>
</dbReference>
<dbReference type="PANTHER" id="PTHR42715:SF10">
    <property type="entry name" value="BETA-GLUCOSIDASE"/>
    <property type="match status" value="1"/>
</dbReference>
<dbReference type="CDD" id="cd00063">
    <property type="entry name" value="FN3"/>
    <property type="match status" value="1"/>
</dbReference>
<evidence type="ECO:0000256" key="9">
    <source>
        <dbReference type="ARBA" id="ARBA00022801"/>
    </source>
</evidence>
<evidence type="ECO:0000256" key="14">
    <source>
        <dbReference type="PIRSR" id="PIRSR617736-1"/>
    </source>
</evidence>
<feature type="binding site" evidence="15">
    <location>
        <position position="2007"/>
    </location>
    <ligand>
        <name>substrate</name>
    </ligand>
</feature>
<evidence type="ECO:0000256" key="16">
    <source>
        <dbReference type="RuleBase" id="RU361175"/>
    </source>
</evidence>
<dbReference type="EC" id="3.1.3.2" evidence="17"/>
<dbReference type="GO" id="GO:0030245">
    <property type="term" value="P:cellulose catabolic process"/>
    <property type="evidence" value="ECO:0007669"/>
    <property type="project" value="InterPro"/>
</dbReference>
<evidence type="ECO:0000256" key="4">
    <source>
        <dbReference type="ARBA" id="ARBA00005336"/>
    </source>
</evidence>
<dbReference type="InterPro" id="IPR036942">
    <property type="entry name" value="Beta-barrel_TonB_sf"/>
</dbReference>
<dbReference type="Gene3D" id="3.60.21.10">
    <property type="match status" value="1"/>
</dbReference>
<dbReference type="Gene3D" id="2.60.40.10">
    <property type="entry name" value="Immunoglobulins"/>
    <property type="match status" value="1"/>
</dbReference>
<evidence type="ECO:0000256" key="10">
    <source>
        <dbReference type="ARBA" id="ARBA00022833"/>
    </source>
</evidence>
<evidence type="ECO:0000256" key="7">
    <source>
        <dbReference type="ARBA" id="ARBA00010838"/>
    </source>
</evidence>
<feature type="binding site" evidence="15">
    <location>
        <position position="1731"/>
    </location>
    <ligand>
        <name>substrate</name>
    </ligand>
</feature>
<evidence type="ECO:0000256" key="8">
    <source>
        <dbReference type="ARBA" id="ARBA00022729"/>
    </source>
</evidence>
<comment type="similarity">
    <text evidence="4">Belongs to the glycosyl hydrolase 3 family.</text>
</comment>
<dbReference type="InterPro" id="IPR008963">
    <property type="entry name" value="Purple_acid_Pase-like_N"/>
</dbReference>
<feature type="binding site" evidence="15">
    <location>
        <begin position="2119"/>
        <end position="2120"/>
    </location>
    <ligand>
        <name>substrate</name>
    </ligand>
</feature>
<dbReference type="InterPro" id="IPR029052">
    <property type="entry name" value="Metallo-depent_PP-like"/>
</dbReference>
<evidence type="ECO:0000256" key="12">
    <source>
        <dbReference type="ARBA" id="ARBA00023237"/>
    </source>
</evidence>
<dbReference type="InterPro" id="IPR036962">
    <property type="entry name" value="Glyco_hydro_3_N_sf"/>
</dbReference>
<comment type="similarity">
    <text evidence="5">Belongs to the glycosyl hydrolase 29 family.</text>
</comment>
<dbReference type="Pfam" id="PF25183">
    <property type="entry name" value="OMP_b-brl_4"/>
    <property type="match status" value="1"/>
</dbReference>
<dbReference type="Gene3D" id="2.60.40.1120">
    <property type="entry name" value="Carboxypeptidase-like, regulatory domain"/>
    <property type="match status" value="1"/>
</dbReference>
<dbReference type="SUPFAM" id="SSF49363">
    <property type="entry name" value="Purple acid phosphatase, N-terminal domain"/>
    <property type="match status" value="1"/>
</dbReference>
<dbReference type="Gene3D" id="3.30.379.10">
    <property type="entry name" value="Chitobiase/beta-hexosaminidase domain 2-like"/>
    <property type="match status" value="1"/>
</dbReference>
<dbReference type="InterPro" id="IPR000933">
    <property type="entry name" value="Glyco_hydro_29"/>
</dbReference>
<feature type="active site" description="Proton donor" evidence="14">
    <location>
        <position position="1877"/>
    </location>
</feature>
<sequence>MTMRRPWGSWSRRGASACVLALLPGLLLAQSLPPPHPPDVDARVERLVQEMPPEALHHLVQSYFMAGMTKQPPGSIGAAGYVPAMPAYGIPALQENDAGIGVNNYPAGVDARGWPVGVRGKAGDATPLPSTLALAATWNPRLAEAGGRMIAGEARAQGINVLLAGGVNLAREPRDGRTFEYFGEDPWLAGRMAGAEIRGIQSQHVISTIKHFALNDQETNRLAISSGIGERAMRESDLLAFELAIEQGRPGAVMCGYNKVNGIYDCSNAHLLDDVLKRDWRYRGWVMTDWGGDHGATGALAGVDQVSGQDFTGSDDGKGSFGAPLMRAIGDHAIPVGRLRDMARRILRSMMANGLFDAAPPKPLDVAADARVAQDAEEQALVLLKNDAAQLPLGGRVQRIAVIGGHADAGVLSGGGSAQVWPLGGPAIKPVHPGLHDSASPWIVYDPSSPLRALRQRLPQARIDYAGGGDPARAAALAKSADVAIVFATQWEAEGIDLPNLSLPDRQDALIAAVAAANPHTVVVLESGTAVRMPWLPHVAAVLEAWYPGARGGEAIADVLTGRTNPGGRLPITFPRDERQLPRPAIAGGASVDYGIEGAAVGYKWFDRQKLAPLFPFGYGLSYTRFAYSKLKVNAGARVTVSFTVRNVGGRAGMDTPQVYVDMPAVDGEAPRRLAGFDKVELKPGGRATVSATIDPRLFAVFDVAADRWRIAAGRYTVEERPMKCIMRAALAMALACLLPATASAAAVSDQPLPQPQGGPRPDAATVQAWQARKFGLFIHFGLYSMLGGVWDRKRITQGYSEQIQSFAPVPIDQYEALARRFDPVKFDPDAIVALAKAAGMKFIVLTAKHHDGFAMFHTAQNRYNIVDATPYKRDVVKELADACARAHMPFGVYYSTIDWHWMHGQYLPDNDNPITPAQADFNVAQIRELMSHYGPISEVWFDMGKPTPAQSARFAHTVHELQPQTMVSGRVWNHQGDFTVMGDNREPGEGMEKPWQSPASMFPETWGYRSWQVRTDLPGKVRENIARLVRVVSAGGNYILNIGPEGDGSVVPYEAAVLRGIGAWLKPRGEAIYGTRASPFHKLDFGYATLGAHTLYLFVAKPPADGVLHLPGVVGTRFGAGHVLADAQATVGSVAVDASGATVKVRNLAGAGYMPVVAIPFEGRLHVRPDAVAPGADGHVQLVAAQAEHFLNYNGYGYDDPPSLYKLRWHAQLGAGDYMLTVRYRDAHAPARLDVWVDGRPRTLALPAGQGVAHLRVSRDPHAFPYAMQVELTPVAPFNKGDRLPATIESRSSCCPRLGFALIGLLLALPVLAATKQAQPFHDDEADAPYKVWNSTPAITMPPLLFDVSDTSVVVEWMTDGDADGSVRYGEHALDHTAVAAHDGLLDVGTFHRVVIDGLQPGHTYQYQVASRRVVVIKPYWPERGNTVQGETLHFTTLDAARPTARFAVITDTHEKVSRINTLLGEIRKTPEDFVAHLGDTVNWAASEQQLKDVFLGPTAEDLGGTVPLLYVHGNHEYRGPFARELGPYLHEQGGRYDYARDDGPLHLIAVDTGEDKPDDTNVYAGLNDLRDYRRAGLVRFGQALSEARTRSAPFTVILGHQPDWGWTGGDNAKWTQLANQAHVDLFIAGHEHRFMHIQPGERGNDFPILVVGQDQVAWVEATDTALKVRVTDSSGKLAVGGLVAACAVPLATKVQAATTAAVTGAQDAPATRRVFPAGFVWGTATAAYQVEGAVKADGRGESIWDAYAHTPGKIAGGATADVADDDYHRYPEDIALMRGLGVGAYRFSVAWPRIFPEGTGRPNPKGVDFYKRLVDALRAAGIEPYCTLYHWDLPEALQRKGGWQNRDTAKAFADYAGYMAGQLDGRVRHFMTMNEISTFIGNGYGSTAMAPGLGLKGQALQQARHHALLGHGLAVQAIRAATGARTRVGSAEGIDAPMPAFDAPEHVAAARKAAVEENAGYLTAMHTGRYTDLYLKTLGADAPRFTPGEMRIIASKTDFQGLNIYTGNYYLAADNERGYQAVPFPQSYPRMQSSWIRFAPDALYWGPKLMAEELRIGDIYITENGTSSTAAPDAGGRVLDIDRVMFLRQYLAELQRGIADGAPVRGYFLWSLLDNFEWSRGYSERFGITWRLSIFLLLGCAGAPAAFAAAPAGAAFDTAPARAALQRLLPRQQAQFTLRALDRGQGADRFEVRGTPGHIVVAGTSPAVILTGVETYLEQTAHVAIGWPGDSLARLPATLPAPAAPIARRAAVPDRYALNDTDDGYSDAYLAWPAWEHKIDLLALHGIDEVFMPIGTEAVYRRTFRDFGYSDAAIRAWIPATAHQPWWLLQNMSGFDAPVSPRQYARRVALARKIVARLRALGMTPVFPGYFGTVPGGFAAKHPGANVVPQGIWAGFRRPDWLDPRDPLYAKVAADFYRRQRVLFGDGTMYKMDLLHEGGRAGNVPVADAARGVMHALQAAHPGARWVLLGWQHNPLPAVLDAVDRQRLLIVDGLSDRYDGLDREKDWHGTPYAFGSIPNFGGHSTLGANAGVWLKRFAAWRDKPGSKLRGIAWMPEASGIDPAAFALFTALAWEPAPHDEAAWFKAYADSRYGGADAHAEAAWRILGETAYAMPSNGDSEPQDSLFEARPSQDVATAATWSPRAMRYDAGHFAQAICELLQVAPALRGSSAYRHDVVDVARQTLANRARVLLPQIEAAYGAKDAARLHALDTGWLDDMALLDRLLASDPDFLLGNWLAPARAAAADDAEAAQFEYDQRSLITIWGGRQGADDGELHDYANRELSGLVSGLYEPRWRRFFASLEQSLATGKPPEKIDWYAMEHAWAVSRQAEPTVPQGDPWQLASEWEQSALFDFVFEEVMIMHKAMKTSNRQRTGERVSLALAVMLALGASGVASAQSVTGGIYGQAAVGETIHIQSAATGVERTVTASANGQFMVNALNPGSYSVELLKSGAVIGRAIVVVRAGMMSPASIASSATAPAGGEKSATTLGAVQVSAAEAPEQQKFDISPIDVSTSQLISHYSMALVNDLPTGRSPQSIALLNSNTTYDSQTTGDIEMNGATSAENRYYVNGFDATNNSTNIGSFNIPSEAIGSTNTIDGNFDASWSNTTGGILASTVRQGDNTFRAGYSMYFTPPTSRLLNPIGHNTFNSIGDYYRYHTTADHDAPSTTQYEWASGPIVKDKLFVFAELGQTIPATSTSYGGYSASTSSNRDDNQLLNLTWNITNNQTLDILAIHDSGSSFSTNYTLNTPYDPSSIGTSTGWSHPENWSHLLIGDYQWDISDNFSMHLMVGSSQQGGATPSSSNSGISAPYVSSTNPLNQVTTVIGPTSQFFVYSPSMVTEHGYKADFDWWVGDNKIKFGAEYYRDYQSGQWGTQPDGNYMYYDQPGAVLANGATVSSTNGNYVEQYYDDEWFGVRSHRKSAYVQDTWQASTNVLLYGGVRWDSNTYTDGLGDPVMTLPIFTPRLGVSWDVDGDSTFKVGANIGRYSIAMPANFNAGIGMAQLQYEKFFYYTGRDGNNAPTGLTQIGPTFLMNDGLPATPDQIGAKNIHAPYQYAANFYAQKTFSDGWSGLGVLGFTDLKRLIEDTCEEDAVTAYAQSHGYPNYVASNEVHQCYEVNPGNHQVLIRDFAGNGGLQELDIPASVLGIKPPLHKYYRLTLGLTHQPTPDAHYFLDLSYTFARSFGNTDGLLDLSRRDPGYIGQTTAFYYPEIQIAADGNLSDDIRNTFVASGVYYFHNVLNGLHVGSILRVNSGAPISCLGSYPDASSPANYNVGAQSYFCDGVPNSRGYMRLPWMWTLGVSVGYDWKIGGQNKLSLNLQIQNITNHQGINDRNQTYDTGQMISQTQAVQSVNYMAYTLTAPRTTQLILRYRFN</sequence>
<evidence type="ECO:0000313" key="19">
    <source>
        <dbReference type="EMBL" id="KZV42184.1"/>
    </source>
</evidence>
<dbReference type="Pfam" id="PF00933">
    <property type="entry name" value="Glyco_hydro_3"/>
    <property type="match status" value="1"/>
</dbReference>
<feature type="binding site" evidence="15">
    <location>
        <position position="1876"/>
    </location>
    <ligand>
        <name>substrate</name>
    </ligand>
</feature>
<dbReference type="GO" id="GO:0003993">
    <property type="term" value="F:acid phosphatase activity"/>
    <property type="evidence" value="ECO:0007669"/>
    <property type="project" value="UniProtKB-EC"/>
</dbReference>
<dbReference type="InterPro" id="IPR057601">
    <property type="entry name" value="Oar-like_b-barrel"/>
</dbReference>
<dbReference type="PANTHER" id="PTHR42715">
    <property type="entry name" value="BETA-GLUCOSIDASE"/>
    <property type="match status" value="1"/>
</dbReference>
<dbReference type="Pfam" id="PF12971">
    <property type="entry name" value="NAGLU_N"/>
    <property type="match status" value="1"/>
</dbReference>
<dbReference type="NCBIfam" id="TIGR03356">
    <property type="entry name" value="BGL"/>
    <property type="match status" value="1"/>
</dbReference>
<evidence type="ECO:0000256" key="13">
    <source>
        <dbReference type="ARBA" id="ARBA00023295"/>
    </source>
</evidence>
<keyword evidence="20" id="KW-1185">Reference proteome</keyword>
<reference evidence="19 20" key="1">
    <citation type="journal article" date="2015" name="Proc. Natl. Acad. Sci. U.S.A.">
        <title>The resurrection genome of Boea hygrometrica: A blueprint for survival of dehydration.</title>
        <authorList>
            <person name="Xiao L."/>
            <person name="Yang G."/>
            <person name="Zhang L."/>
            <person name="Yang X."/>
            <person name="Zhao S."/>
            <person name="Ji Z."/>
            <person name="Zhou Q."/>
            <person name="Hu M."/>
            <person name="Wang Y."/>
            <person name="Chen M."/>
            <person name="Xu Y."/>
            <person name="Jin H."/>
            <person name="Xiao X."/>
            <person name="Hu G."/>
            <person name="Bao F."/>
            <person name="Hu Y."/>
            <person name="Wan P."/>
            <person name="Li L."/>
            <person name="Deng X."/>
            <person name="Kuang T."/>
            <person name="Xiang C."/>
            <person name="Zhu J.K."/>
            <person name="Oliver M.J."/>
            <person name="He Y."/>
        </authorList>
    </citation>
    <scope>NUCLEOTIDE SEQUENCE [LARGE SCALE GENOMIC DNA]</scope>
    <source>
        <strain evidence="20">cv. XS01</strain>
    </source>
</reference>
<dbReference type="Proteomes" id="UP000250235">
    <property type="component" value="Unassembled WGS sequence"/>
</dbReference>
<proteinExistence type="inferred from homology"/>
<comment type="similarity">
    <text evidence="7 16">Belongs to the glycosyl hydrolase 1 family.</text>
</comment>
<dbReference type="InterPro" id="IPR004843">
    <property type="entry name" value="Calcineurin-like_PHP"/>
</dbReference>
<keyword evidence="8 17" id="KW-0732">Signal</keyword>
<dbReference type="InterPro" id="IPR001360">
    <property type="entry name" value="Glyco_hydro_1"/>
</dbReference>
<evidence type="ECO:0000256" key="1">
    <source>
        <dbReference type="ARBA" id="ARBA00000448"/>
    </source>
</evidence>
<dbReference type="InterPro" id="IPR033132">
    <property type="entry name" value="GH_1_N_CS"/>
</dbReference>
<dbReference type="Gene3D" id="1.20.120.670">
    <property type="entry name" value="N-acetyl-b-d-glucoasminidase"/>
    <property type="match status" value="1"/>
</dbReference>
<keyword evidence="13 16" id="KW-0326">Glycosidase</keyword>
<evidence type="ECO:0000259" key="18">
    <source>
        <dbReference type="SMART" id="SM01217"/>
    </source>
</evidence>
<protein>
    <recommendedName>
        <fullName evidence="16 17">Multifunctional fusion protein</fullName>
    </recommendedName>
    <domain>
        <recommendedName>
            <fullName evidence="16">Beta-glucosidase</fullName>
            <ecNumber evidence="16">3.2.1.21</ecNumber>
        </recommendedName>
    </domain>
    <domain>
        <recommendedName>
            <fullName evidence="17">Purple acid phosphatase</fullName>
            <ecNumber evidence="17">3.1.3.2</ecNumber>
        </recommendedName>
    </domain>
</protein>
<dbReference type="InterPro" id="IPR057739">
    <property type="entry name" value="Glyco_hydro_29_N"/>
</dbReference>
<feature type="chain" id="PRO_5016192693" description="Multifunctional fusion protein" evidence="17">
    <location>
        <begin position="30"/>
        <end position="3874"/>
    </location>
</feature>
<gene>
    <name evidence="19" type="ORF">F511_02386</name>
</gene>
<dbReference type="InterPro" id="IPR024733">
    <property type="entry name" value="NAGLU_tim-barrel"/>
</dbReference>
<dbReference type="SUPFAM" id="SSF51445">
    <property type="entry name" value="(Trans)glycosidases"/>
    <property type="match status" value="3"/>
</dbReference>
<organism evidence="19 20">
    <name type="scientific">Dorcoceras hygrometricum</name>
    <dbReference type="NCBI Taxonomy" id="472368"/>
    <lineage>
        <taxon>Eukaryota</taxon>
        <taxon>Viridiplantae</taxon>
        <taxon>Streptophyta</taxon>
        <taxon>Embryophyta</taxon>
        <taxon>Tracheophyta</taxon>
        <taxon>Spermatophyta</taxon>
        <taxon>Magnoliopsida</taxon>
        <taxon>eudicotyledons</taxon>
        <taxon>Gunneridae</taxon>
        <taxon>Pentapetalae</taxon>
        <taxon>asterids</taxon>
        <taxon>lamiids</taxon>
        <taxon>Lamiales</taxon>
        <taxon>Gesneriaceae</taxon>
        <taxon>Didymocarpoideae</taxon>
        <taxon>Trichosporeae</taxon>
        <taxon>Loxocarpinae</taxon>
        <taxon>Dorcoceras</taxon>
    </lineage>
</organism>
<comment type="catalytic activity">
    <reaction evidence="1 16">
        <text>Hydrolysis of terminal, non-reducing beta-D-glucosyl residues with release of beta-D-glucose.</text>
        <dbReference type="EC" id="3.2.1.21"/>
    </reaction>
</comment>
<dbReference type="SMART" id="SM00812">
    <property type="entry name" value="Alpha_L_fucos"/>
    <property type="match status" value="1"/>
</dbReference>
<dbReference type="EMBL" id="KQ999293">
    <property type="protein sequence ID" value="KZV42184.1"/>
    <property type="molecule type" value="Genomic_DNA"/>
</dbReference>
<dbReference type="PRINTS" id="PR00133">
    <property type="entry name" value="GLHYDRLASE3"/>
</dbReference>
<dbReference type="InterPro" id="IPR024240">
    <property type="entry name" value="NAGLU_N"/>
</dbReference>
<dbReference type="Gene3D" id="3.20.20.80">
    <property type="entry name" value="Glycosidases"/>
    <property type="match status" value="3"/>
</dbReference>
<dbReference type="Gene3D" id="2.60.40.380">
    <property type="entry name" value="Purple acid phosphatase-like, N-terminal"/>
    <property type="match status" value="1"/>
</dbReference>
<dbReference type="OrthoDB" id="509197at2759"/>
<keyword evidence="9 16" id="KW-0378">Hydrolase</keyword>
<dbReference type="Pfam" id="PF12972">
    <property type="entry name" value="NAGLU_C"/>
    <property type="match status" value="1"/>
</dbReference>
<feature type="domain" description="Fibronectin type III-like" evidence="18">
    <location>
        <begin position="655"/>
        <end position="724"/>
    </location>
</feature>
<dbReference type="SUPFAM" id="SSF56935">
    <property type="entry name" value="Porins"/>
    <property type="match status" value="1"/>
</dbReference>
<evidence type="ECO:0000256" key="6">
    <source>
        <dbReference type="ARBA" id="ARBA00008723"/>
    </source>
</evidence>
<accession>A0A2Z7C5I6</accession>
<dbReference type="SUPFAM" id="SSF56300">
    <property type="entry name" value="Metallo-dependent phosphatases"/>
    <property type="match status" value="1"/>
</dbReference>
<keyword evidence="12" id="KW-0998">Cell outer membrane</keyword>
<dbReference type="Pfam" id="PF16656">
    <property type="entry name" value="Pur_ac_phosph_N"/>
    <property type="match status" value="1"/>
</dbReference>
<feature type="signal peptide" evidence="17">
    <location>
        <begin position="1"/>
        <end position="29"/>
    </location>
</feature>
<name>A0A2Z7C5I6_9LAMI</name>
<keyword evidence="11" id="KW-0472">Membrane</keyword>
<dbReference type="Gene3D" id="3.40.50.1700">
    <property type="entry name" value="Glycoside hydrolase family 3 C-terminal domain"/>
    <property type="match status" value="1"/>
</dbReference>
<dbReference type="GO" id="GO:0008422">
    <property type="term" value="F:beta-glucosidase activity"/>
    <property type="evidence" value="ECO:0007669"/>
    <property type="project" value="UniProtKB-EC"/>
</dbReference>
<dbReference type="InterPro" id="IPR029018">
    <property type="entry name" value="Hex-like_dom2"/>
</dbReference>
<dbReference type="InterPro" id="IPR015914">
    <property type="entry name" value="PAPs_N"/>
</dbReference>
<dbReference type="InterPro" id="IPR036881">
    <property type="entry name" value="Glyco_hydro_3_C_sf"/>
</dbReference>
<evidence type="ECO:0000256" key="5">
    <source>
        <dbReference type="ARBA" id="ARBA00007951"/>
    </source>
</evidence>
<evidence type="ECO:0000313" key="20">
    <source>
        <dbReference type="Proteomes" id="UP000250235"/>
    </source>
</evidence>
<feature type="active site" description="Nucleophile" evidence="14">
    <location>
        <position position="2065"/>
    </location>
</feature>
<comment type="subcellular location">
    <subcellularLocation>
        <location evidence="3">Cell outer membrane</location>
    </subcellularLocation>
</comment>
<dbReference type="InterPro" id="IPR002772">
    <property type="entry name" value="Glyco_hydro_3_C"/>
</dbReference>
<dbReference type="SMART" id="SM01217">
    <property type="entry name" value="Fn3_like"/>
    <property type="match status" value="1"/>
</dbReference>
<dbReference type="InterPro" id="IPR003961">
    <property type="entry name" value="FN3_dom"/>
</dbReference>
<comment type="similarity">
    <text evidence="6 17">Belongs to the metallophosphoesterase superfamily. Purple acid phosphatase family.</text>
</comment>
<dbReference type="InterPro" id="IPR017853">
    <property type="entry name" value="GH"/>
</dbReference>
<dbReference type="Gene3D" id="3.20.20.300">
    <property type="entry name" value="Glycoside hydrolase, family 3, N-terminal domain"/>
    <property type="match status" value="1"/>
</dbReference>
<dbReference type="InterPro" id="IPR017736">
    <property type="entry name" value="Glyco_hydro_1_beta-glucosidase"/>
</dbReference>
<dbReference type="EC" id="3.2.1.21" evidence="16"/>
<dbReference type="InterPro" id="IPR001764">
    <property type="entry name" value="Glyco_hydro_3_N"/>
</dbReference>
<evidence type="ECO:0000256" key="17">
    <source>
        <dbReference type="RuleBase" id="RU361203"/>
    </source>
</evidence>
<keyword evidence="10" id="KW-0862">Zinc</keyword>
<dbReference type="InterPro" id="IPR024732">
    <property type="entry name" value="NAGLU_C"/>
</dbReference>
<comment type="catalytic activity">
    <reaction evidence="17">
        <text>a phosphate monoester + H2O = an alcohol + phosphate</text>
        <dbReference type="Rhea" id="RHEA:15017"/>
        <dbReference type="ChEBI" id="CHEBI:15377"/>
        <dbReference type="ChEBI" id="CHEBI:30879"/>
        <dbReference type="ChEBI" id="CHEBI:43474"/>
        <dbReference type="ChEBI" id="CHEBI:67140"/>
        <dbReference type="EC" id="3.1.3.2"/>
    </reaction>
</comment>
<dbReference type="InterPro" id="IPR050288">
    <property type="entry name" value="Cellulose_deg_GH3"/>
</dbReference>
<dbReference type="PROSITE" id="PS00653">
    <property type="entry name" value="GLYCOSYL_HYDROL_F1_2"/>
    <property type="match status" value="1"/>
</dbReference>
<dbReference type="Pfam" id="PF00232">
    <property type="entry name" value="Glyco_hydro_1"/>
    <property type="match status" value="1"/>
</dbReference>
<dbReference type="GO" id="GO:0046872">
    <property type="term" value="F:metal ion binding"/>
    <property type="evidence" value="ECO:0007669"/>
    <property type="project" value="InterPro"/>
</dbReference>
<dbReference type="SUPFAM" id="SSF52279">
    <property type="entry name" value="Beta-D-glucan exohydrolase, C-terminal domain"/>
    <property type="match status" value="1"/>
</dbReference>
<evidence type="ECO:0000256" key="11">
    <source>
        <dbReference type="ARBA" id="ARBA00023136"/>
    </source>
</evidence>
<dbReference type="Pfam" id="PF00149">
    <property type="entry name" value="Metallophos"/>
    <property type="match status" value="1"/>
</dbReference>
<comment type="cofactor">
    <cofactor evidence="2">
        <name>Fe cation</name>
        <dbReference type="ChEBI" id="CHEBI:24875"/>
    </cofactor>
</comment>
<dbReference type="InterPro" id="IPR026891">
    <property type="entry name" value="Fn3-like"/>
</dbReference>
<dbReference type="Pfam" id="PF01915">
    <property type="entry name" value="Glyco_hydro_3_C"/>
    <property type="match status" value="1"/>
</dbReference>
<feature type="binding site" evidence="15">
    <location>
        <position position="1832"/>
    </location>
    <ligand>
        <name>substrate</name>
    </ligand>
</feature>